<sequence>MAFQVTSDCQGLACSSAVPPQELLGRVLVRKLSDADGDHVLIKCAHSCNHSVACKPVITDAVRRLIADNTQRPFADVLRLVRANHTDANLVTNARLKYVCALARYGCVKFAKARSVEELLRHLRSDSGCLRSFGAVMVSNSVTETRGYLAVTTTLGERLLQSDKAVRVTSTLFIDGTFKANVDG</sequence>
<dbReference type="Proteomes" id="UP000193411">
    <property type="component" value="Unassembled WGS sequence"/>
</dbReference>
<evidence type="ECO:0000313" key="1">
    <source>
        <dbReference type="EMBL" id="ORZ34845.1"/>
    </source>
</evidence>
<dbReference type="AlphaFoldDB" id="A0A1Y2HJU1"/>
<reference evidence="1 2" key="1">
    <citation type="submission" date="2016-07" db="EMBL/GenBank/DDBJ databases">
        <title>Pervasive Adenine N6-methylation of Active Genes in Fungi.</title>
        <authorList>
            <consortium name="DOE Joint Genome Institute"/>
            <person name="Mondo S.J."/>
            <person name="Dannebaum R.O."/>
            <person name="Kuo R.C."/>
            <person name="Labutti K."/>
            <person name="Haridas S."/>
            <person name="Kuo A."/>
            <person name="Salamov A."/>
            <person name="Ahrendt S.R."/>
            <person name="Lipzen A."/>
            <person name="Sullivan W."/>
            <person name="Andreopoulos W.B."/>
            <person name="Clum A."/>
            <person name="Lindquist E."/>
            <person name="Daum C."/>
            <person name="Ramamoorthy G.K."/>
            <person name="Gryganskyi A."/>
            <person name="Culley D."/>
            <person name="Magnuson J.K."/>
            <person name="James T.Y."/>
            <person name="O'Malley M.A."/>
            <person name="Stajich J.E."/>
            <person name="Spatafora J.W."/>
            <person name="Visel A."/>
            <person name="Grigoriev I.V."/>
        </authorList>
    </citation>
    <scope>NUCLEOTIDE SEQUENCE [LARGE SCALE GENOMIC DNA]</scope>
    <source>
        <strain evidence="1 2">PL171</strain>
    </source>
</reference>
<gene>
    <name evidence="1" type="ORF">BCR44DRAFT_1136280</name>
</gene>
<protein>
    <submittedName>
        <fullName evidence="1">Uncharacterized protein</fullName>
    </submittedName>
</protein>
<evidence type="ECO:0000313" key="2">
    <source>
        <dbReference type="Proteomes" id="UP000193411"/>
    </source>
</evidence>
<dbReference type="EMBL" id="MCFL01000025">
    <property type="protein sequence ID" value="ORZ34845.1"/>
    <property type="molecule type" value="Genomic_DNA"/>
</dbReference>
<keyword evidence="2" id="KW-1185">Reference proteome</keyword>
<comment type="caution">
    <text evidence="1">The sequence shown here is derived from an EMBL/GenBank/DDBJ whole genome shotgun (WGS) entry which is preliminary data.</text>
</comment>
<accession>A0A1Y2HJU1</accession>
<name>A0A1Y2HJU1_9FUNG</name>
<organism evidence="1 2">
    <name type="scientific">Catenaria anguillulae PL171</name>
    <dbReference type="NCBI Taxonomy" id="765915"/>
    <lineage>
        <taxon>Eukaryota</taxon>
        <taxon>Fungi</taxon>
        <taxon>Fungi incertae sedis</taxon>
        <taxon>Blastocladiomycota</taxon>
        <taxon>Blastocladiomycetes</taxon>
        <taxon>Blastocladiales</taxon>
        <taxon>Catenariaceae</taxon>
        <taxon>Catenaria</taxon>
    </lineage>
</organism>
<proteinExistence type="predicted"/>